<organism evidence="2 3">
    <name type="scientific">Pristionchus mayeri</name>
    <dbReference type="NCBI Taxonomy" id="1317129"/>
    <lineage>
        <taxon>Eukaryota</taxon>
        <taxon>Metazoa</taxon>
        <taxon>Ecdysozoa</taxon>
        <taxon>Nematoda</taxon>
        <taxon>Chromadorea</taxon>
        <taxon>Rhabditida</taxon>
        <taxon>Rhabditina</taxon>
        <taxon>Diplogasteromorpha</taxon>
        <taxon>Diplogasteroidea</taxon>
        <taxon>Neodiplogasteridae</taxon>
        <taxon>Pristionchus</taxon>
    </lineage>
</organism>
<feature type="compositionally biased region" description="Acidic residues" evidence="1">
    <location>
        <begin position="91"/>
        <end position="101"/>
    </location>
</feature>
<comment type="caution">
    <text evidence="2">The sequence shown here is derived from an EMBL/GenBank/DDBJ whole genome shotgun (WGS) entry which is preliminary data.</text>
</comment>
<evidence type="ECO:0000313" key="3">
    <source>
        <dbReference type="Proteomes" id="UP001328107"/>
    </source>
</evidence>
<protein>
    <submittedName>
        <fullName evidence="2">Uncharacterized protein</fullName>
    </submittedName>
</protein>
<evidence type="ECO:0000256" key="1">
    <source>
        <dbReference type="SAM" id="MobiDB-lite"/>
    </source>
</evidence>
<feature type="region of interest" description="Disordered" evidence="1">
    <location>
        <begin position="91"/>
        <end position="124"/>
    </location>
</feature>
<feature type="compositionally biased region" description="Basic residues" evidence="1">
    <location>
        <begin position="111"/>
        <end position="124"/>
    </location>
</feature>
<proteinExistence type="predicted"/>
<keyword evidence="3" id="KW-1185">Reference proteome</keyword>
<accession>A0AAN5CBQ1</accession>
<evidence type="ECO:0000313" key="2">
    <source>
        <dbReference type="EMBL" id="GMR35391.1"/>
    </source>
</evidence>
<gene>
    <name evidence="2" type="ORF">PMAYCL1PPCAC_05586</name>
</gene>
<name>A0AAN5CBQ1_9BILA</name>
<reference evidence="3" key="1">
    <citation type="submission" date="2022-10" db="EMBL/GenBank/DDBJ databases">
        <title>Genome assembly of Pristionchus species.</title>
        <authorList>
            <person name="Yoshida K."/>
            <person name="Sommer R.J."/>
        </authorList>
    </citation>
    <scope>NUCLEOTIDE SEQUENCE [LARGE SCALE GENOMIC DNA]</scope>
    <source>
        <strain evidence="3">RS5460</strain>
    </source>
</reference>
<dbReference type="AlphaFoldDB" id="A0AAN5CBQ1"/>
<dbReference type="EMBL" id="BTRK01000002">
    <property type="protein sequence ID" value="GMR35391.1"/>
    <property type="molecule type" value="Genomic_DNA"/>
</dbReference>
<feature type="region of interest" description="Disordered" evidence="1">
    <location>
        <begin position="1"/>
        <end position="35"/>
    </location>
</feature>
<dbReference type="Proteomes" id="UP001328107">
    <property type="component" value="Unassembled WGS sequence"/>
</dbReference>
<sequence length="124" mass="13930">MPAPHMWPTPSSVMSKVLRQRRSSPIDRKSTRASRSKVIAMIAARIVKSTNSHFRPRVDSRPPSEDQSIFCHCIDRSRKGEEGANLQDVLQDDVPSDDEGPDLATTDKTKGSKKKEMKLKIKLC</sequence>